<dbReference type="GO" id="GO:0006313">
    <property type="term" value="P:DNA transposition"/>
    <property type="evidence" value="ECO:0007669"/>
    <property type="project" value="InterPro"/>
</dbReference>
<dbReference type="InterPro" id="IPR003346">
    <property type="entry name" value="Transposase_20"/>
</dbReference>
<evidence type="ECO:0000313" key="2">
    <source>
        <dbReference type="EMBL" id="KAA6317832.1"/>
    </source>
</evidence>
<organism evidence="2">
    <name type="scientific">termite gut metagenome</name>
    <dbReference type="NCBI Taxonomy" id="433724"/>
    <lineage>
        <taxon>unclassified sequences</taxon>
        <taxon>metagenomes</taxon>
        <taxon>organismal metagenomes</taxon>
    </lineage>
</organism>
<dbReference type="PANTHER" id="PTHR33055:SF3">
    <property type="entry name" value="PUTATIVE TRANSPOSASE FOR IS117-RELATED"/>
    <property type="match status" value="1"/>
</dbReference>
<dbReference type="PANTHER" id="PTHR33055">
    <property type="entry name" value="TRANSPOSASE FOR INSERTION SEQUENCE ELEMENT IS1111A"/>
    <property type="match status" value="1"/>
</dbReference>
<dbReference type="Pfam" id="PF02371">
    <property type="entry name" value="Transposase_20"/>
    <property type="match status" value="1"/>
</dbReference>
<gene>
    <name evidence="2" type="ORF">EZS27_032076</name>
</gene>
<accession>A0A5J4Q8R7</accession>
<feature type="domain" description="Transposase IS116/IS110/IS902 C-terminal" evidence="1">
    <location>
        <begin position="28"/>
        <end position="114"/>
    </location>
</feature>
<feature type="non-terminal residue" evidence="2">
    <location>
        <position position="1"/>
    </location>
</feature>
<name>A0A5J4Q8R7_9ZZZZ</name>
<dbReference type="GO" id="GO:0004803">
    <property type="term" value="F:transposase activity"/>
    <property type="evidence" value="ECO:0007669"/>
    <property type="project" value="InterPro"/>
</dbReference>
<dbReference type="GO" id="GO:0003677">
    <property type="term" value="F:DNA binding"/>
    <property type="evidence" value="ECO:0007669"/>
    <property type="project" value="InterPro"/>
</dbReference>
<reference evidence="2" key="1">
    <citation type="submission" date="2019-03" db="EMBL/GenBank/DDBJ databases">
        <title>Single cell metagenomics reveals metabolic interactions within the superorganism composed of flagellate Streblomastix strix and complex community of Bacteroidetes bacteria on its surface.</title>
        <authorList>
            <person name="Treitli S.C."/>
            <person name="Kolisko M."/>
            <person name="Husnik F."/>
            <person name="Keeling P."/>
            <person name="Hampl V."/>
        </authorList>
    </citation>
    <scope>NUCLEOTIDE SEQUENCE</scope>
    <source>
        <strain evidence="2">STM</strain>
    </source>
</reference>
<proteinExistence type="predicted"/>
<dbReference type="EMBL" id="SNRY01004392">
    <property type="protein sequence ID" value="KAA6317832.1"/>
    <property type="molecule type" value="Genomic_DNA"/>
</dbReference>
<dbReference type="AlphaFoldDB" id="A0A5J4Q8R7"/>
<protein>
    <recommendedName>
        <fullName evidence="1">Transposase IS116/IS110/IS902 C-terminal domain-containing protein</fullName>
    </recommendedName>
</protein>
<evidence type="ECO:0000259" key="1">
    <source>
        <dbReference type="Pfam" id="PF02371"/>
    </source>
</evidence>
<comment type="caution">
    <text evidence="2">The sequence shown here is derived from an EMBL/GenBank/DDBJ whole genome shotgun (WGS) entry which is preliminary data.</text>
</comment>
<dbReference type="InterPro" id="IPR047650">
    <property type="entry name" value="Transpos_IS110"/>
</dbReference>
<sequence length="158" mass="17894">DLKEVIRQIEGKIQKIIEGDETLSHQLNLLCSIDGVGERTAVKVIVETNAFRDFTDARKFCCHAGLAPFSYTSGSSIHSRNRVSQRADKSIKTLLHMGALTAATRMEGELHEYYMKKVAEGKNKMSVLNAVRAKLVRRMFAVIRNNKFYEKDYQNVLA</sequence>